<reference evidence="4" key="1">
    <citation type="submission" date="2021-01" db="EMBL/GenBank/DDBJ databases">
        <title>Genomic Encyclopedia of Type Strains, Phase IV (KMG-IV): sequencing the most valuable type-strain genomes for metagenomic binning, comparative biology and taxonomic classification.</title>
        <authorList>
            <person name="Goeker M."/>
        </authorList>
    </citation>
    <scope>NUCLEOTIDE SEQUENCE</scope>
    <source>
        <strain evidence="4">DSM 25523</strain>
    </source>
</reference>
<dbReference type="InterPro" id="IPR039532">
    <property type="entry name" value="TetR_C_Firmicutes"/>
</dbReference>
<sequence>MTVKGQNIDRRIIRTKQLLKEALITLINEKGYDAITVQDLADRATVNRATFYLHYHDKQDLLDHSMAEVLSSLEERLRSLATHQPVGATALISLFEHVAEHADFYAVMLGKRGFPGFMASMTQLFQTYFQSLLENCSKHDNRSDVPKEITIRYITSAYLGVILWWLENGMPYPPEYMASQLFTLSRAKSLAGTAPSSV</sequence>
<evidence type="ECO:0000256" key="1">
    <source>
        <dbReference type="ARBA" id="ARBA00023125"/>
    </source>
</evidence>
<dbReference type="Gene3D" id="1.10.357.10">
    <property type="entry name" value="Tetracycline Repressor, domain 2"/>
    <property type="match status" value="1"/>
</dbReference>
<keyword evidence="5" id="KW-1185">Reference proteome</keyword>
<dbReference type="EMBL" id="JAFBEB010000009">
    <property type="protein sequence ID" value="MBM7591108.1"/>
    <property type="molecule type" value="Genomic_DNA"/>
</dbReference>
<dbReference type="InterPro" id="IPR050624">
    <property type="entry name" value="HTH-type_Tx_Regulator"/>
</dbReference>
<dbReference type="PANTHER" id="PTHR43479:SF23">
    <property type="entry name" value="HTH TETR-TYPE DOMAIN-CONTAINING PROTEIN"/>
    <property type="match status" value="1"/>
</dbReference>
<name>A0A939BT32_9BACL</name>
<evidence type="ECO:0000313" key="4">
    <source>
        <dbReference type="EMBL" id="MBM7591108.1"/>
    </source>
</evidence>
<dbReference type="Pfam" id="PF00440">
    <property type="entry name" value="TetR_N"/>
    <property type="match status" value="1"/>
</dbReference>
<keyword evidence="1 2" id="KW-0238">DNA-binding</keyword>
<proteinExistence type="predicted"/>
<dbReference type="PRINTS" id="PR00455">
    <property type="entry name" value="HTHTETR"/>
</dbReference>
<accession>A0A939BT32</accession>
<comment type="caution">
    <text evidence="4">The sequence shown here is derived from an EMBL/GenBank/DDBJ whole genome shotgun (WGS) entry which is preliminary data.</text>
</comment>
<dbReference type="Pfam" id="PF14278">
    <property type="entry name" value="TetR_C_8"/>
    <property type="match status" value="1"/>
</dbReference>
<dbReference type="PANTHER" id="PTHR43479">
    <property type="entry name" value="ACREF/ENVCD OPERON REPRESSOR-RELATED"/>
    <property type="match status" value="1"/>
</dbReference>
<gene>
    <name evidence="4" type="ORF">JOD01_002734</name>
</gene>
<evidence type="ECO:0000259" key="3">
    <source>
        <dbReference type="PROSITE" id="PS50977"/>
    </source>
</evidence>
<dbReference type="AlphaFoldDB" id="A0A939BT32"/>
<dbReference type="SUPFAM" id="SSF46689">
    <property type="entry name" value="Homeodomain-like"/>
    <property type="match status" value="1"/>
</dbReference>
<protein>
    <submittedName>
        <fullName evidence="4">AcrR family transcriptional regulator</fullName>
    </submittedName>
</protein>
<dbReference type="GO" id="GO:0003677">
    <property type="term" value="F:DNA binding"/>
    <property type="evidence" value="ECO:0007669"/>
    <property type="project" value="UniProtKB-UniRule"/>
</dbReference>
<feature type="DNA-binding region" description="H-T-H motif" evidence="2">
    <location>
        <begin position="36"/>
        <end position="55"/>
    </location>
</feature>
<dbReference type="Proteomes" id="UP000717624">
    <property type="component" value="Unassembled WGS sequence"/>
</dbReference>
<dbReference type="InterPro" id="IPR009057">
    <property type="entry name" value="Homeodomain-like_sf"/>
</dbReference>
<evidence type="ECO:0000313" key="5">
    <source>
        <dbReference type="Proteomes" id="UP000717624"/>
    </source>
</evidence>
<dbReference type="PROSITE" id="PS50977">
    <property type="entry name" value="HTH_TETR_2"/>
    <property type="match status" value="1"/>
</dbReference>
<organism evidence="4 5">
    <name type="scientific">Brevibacillus fulvus</name>
    <dbReference type="NCBI Taxonomy" id="1125967"/>
    <lineage>
        <taxon>Bacteria</taxon>
        <taxon>Bacillati</taxon>
        <taxon>Bacillota</taxon>
        <taxon>Bacilli</taxon>
        <taxon>Bacillales</taxon>
        <taxon>Paenibacillaceae</taxon>
        <taxon>Brevibacillus</taxon>
    </lineage>
</organism>
<evidence type="ECO:0000256" key="2">
    <source>
        <dbReference type="PROSITE-ProRule" id="PRU00335"/>
    </source>
</evidence>
<dbReference type="InterPro" id="IPR001647">
    <property type="entry name" value="HTH_TetR"/>
</dbReference>
<dbReference type="RefSeq" id="WP_204518847.1">
    <property type="nucleotide sequence ID" value="NZ_BAABIN010000014.1"/>
</dbReference>
<feature type="domain" description="HTH tetR-type" evidence="3">
    <location>
        <begin position="13"/>
        <end position="73"/>
    </location>
</feature>